<gene>
    <name evidence="2" type="ORF">AVDCRST_MAG80-607</name>
</gene>
<protein>
    <submittedName>
        <fullName evidence="2">Uncharacterized protein</fullName>
    </submittedName>
</protein>
<sequence length="31" mass="3395">GRGDDAGGRAVRRSRSGRDPPRRTGRRAFVV</sequence>
<feature type="non-terminal residue" evidence="2">
    <location>
        <position position="1"/>
    </location>
</feature>
<organism evidence="2">
    <name type="scientific">uncultured Rubrobacteraceae bacterium</name>
    <dbReference type="NCBI Taxonomy" id="349277"/>
    <lineage>
        <taxon>Bacteria</taxon>
        <taxon>Bacillati</taxon>
        <taxon>Actinomycetota</taxon>
        <taxon>Rubrobacteria</taxon>
        <taxon>Rubrobacterales</taxon>
        <taxon>Rubrobacteraceae</taxon>
        <taxon>environmental samples</taxon>
    </lineage>
</organism>
<feature type="non-terminal residue" evidence="2">
    <location>
        <position position="31"/>
    </location>
</feature>
<dbReference type="EMBL" id="CADCVC010000050">
    <property type="protein sequence ID" value="CAA9431339.1"/>
    <property type="molecule type" value="Genomic_DNA"/>
</dbReference>
<evidence type="ECO:0000313" key="2">
    <source>
        <dbReference type="EMBL" id="CAA9431339.1"/>
    </source>
</evidence>
<accession>A0A6J4Q0N8</accession>
<name>A0A6J4Q0N8_9ACTN</name>
<feature type="region of interest" description="Disordered" evidence="1">
    <location>
        <begin position="1"/>
        <end position="31"/>
    </location>
</feature>
<proteinExistence type="predicted"/>
<dbReference type="AlphaFoldDB" id="A0A6J4Q0N8"/>
<reference evidence="2" key="1">
    <citation type="submission" date="2020-02" db="EMBL/GenBank/DDBJ databases">
        <authorList>
            <person name="Meier V. D."/>
        </authorList>
    </citation>
    <scope>NUCLEOTIDE SEQUENCE</scope>
    <source>
        <strain evidence="2">AVDCRST_MAG80</strain>
    </source>
</reference>
<evidence type="ECO:0000256" key="1">
    <source>
        <dbReference type="SAM" id="MobiDB-lite"/>
    </source>
</evidence>